<dbReference type="Gene3D" id="2.40.70.10">
    <property type="entry name" value="Acid Proteases"/>
    <property type="match status" value="1"/>
</dbReference>
<dbReference type="Proteomes" id="UP001160148">
    <property type="component" value="Unassembled WGS sequence"/>
</dbReference>
<dbReference type="PANTHER" id="PTHR47331:SF5">
    <property type="entry name" value="RIBONUCLEASE H"/>
    <property type="match status" value="1"/>
</dbReference>
<sequence length="621" mass="70153">MYDKATSISRRGVIKGQLTRLGSYAKNFATADGDINQLKIRKEKAQEFWVEFQQIQQEIEQNEDAESEEDYRIEFEELYFDVVASCETLIEKRKMSNVKKRDENEDALNQEPIQQTENTSVRSGIRGASMVKLAALNVPEFSGDYKEWATFHDMFVALVHSNEDIMDIQRFFHLKLALKGEAAKVIQSFETSAKNYSTAWECVKARYNNKRILVKNHTKAIFDLKPIDQESSSKLMYFIDALQGHRKALEALGFDTNSWGPLLVHVILIKLDTATLREWETQAHKTEVSEVNELVEFLQKRFQILEAVEGAQNLNGKTNQNTHQFSSKQKKYEGAGFQKTTSMHAMTTKLKCFACNESHPIYRCTQFLSLSVPERKVKINQLKICTVCLSKHAENKCKFKGCRKCGEKHNTLLHAPSNDNGNEPAVTTSISAHASNYIGHTAHVLLSTAIINIQGKSNDIFCARALLDSGSQSNFITNELASKLQLPRIRVNYAITGIDGSTNQANFSVKTTVQSRATSYEENLEFLILPKITPNLHTNKIKLENSHIPDWVKLADPSYSEPGKIDILIGAELFYELLRPGKYKAYDKGPVFQETELGWVVSGPGASFGGVQGVHLHQHFL</sequence>
<proteinExistence type="predicted"/>
<accession>A0AAV0XUF8</accession>
<keyword evidence="2" id="KW-1185">Reference proteome</keyword>
<name>A0AAV0XUF8_9HEMI</name>
<dbReference type="CDD" id="cd00303">
    <property type="entry name" value="retropepsin_like"/>
    <property type="match status" value="1"/>
</dbReference>
<dbReference type="EMBL" id="CARXXK010001021">
    <property type="protein sequence ID" value="CAI6372180.1"/>
    <property type="molecule type" value="Genomic_DNA"/>
</dbReference>
<gene>
    <name evidence="1" type="ORF">MEUPH1_LOCUS26091</name>
</gene>
<reference evidence="1 2" key="1">
    <citation type="submission" date="2023-01" db="EMBL/GenBank/DDBJ databases">
        <authorList>
            <person name="Whitehead M."/>
        </authorList>
    </citation>
    <scope>NUCLEOTIDE SEQUENCE [LARGE SCALE GENOMIC DNA]</scope>
</reference>
<dbReference type="PANTHER" id="PTHR47331">
    <property type="entry name" value="PHD-TYPE DOMAIN-CONTAINING PROTEIN"/>
    <property type="match status" value="1"/>
</dbReference>
<evidence type="ECO:0008006" key="3">
    <source>
        <dbReference type="Google" id="ProtNLM"/>
    </source>
</evidence>
<comment type="caution">
    <text evidence="1">The sequence shown here is derived from an EMBL/GenBank/DDBJ whole genome shotgun (WGS) entry which is preliminary data.</text>
</comment>
<evidence type="ECO:0000313" key="1">
    <source>
        <dbReference type="EMBL" id="CAI6372180.1"/>
    </source>
</evidence>
<dbReference type="InterPro" id="IPR005312">
    <property type="entry name" value="DUF1759"/>
</dbReference>
<evidence type="ECO:0000313" key="2">
    <source>
        <dbReference type="Proteomes" id="UP001160148"/>
    </source>
</evidence>
<protein>
    <recommendedName>
        <fullName evidence="3">Peptidase aspartic putative domain-containing protein</fullName>
    </recommendedName>
</protein>
<dbReference type="AlphaFoldDB" id="A0AAV0XUF8"/>
<dbReference type="InterPro" id="IPR021109">
    <property type="entry name" value="Peptidase_aspartic_dom_sf"/>
</dbReference>
<dbReference type="Pfam" id="PF03564">
    <property type="entry name" value="DUF1759"/>
    <property type="match status" value="1"/>
</dbReference>
<organism evidence="1 2">
    <name type="scientific">Macrosiphum euphorbiae</name>
    <name type="common">potato aphid</name>
    <dbReference type="NCBI Taxonomy" id="13131"/>
    <lineage>
        <taxon>Eukaryota</taxon>
        <taxon>Metazoa</taxon>
        <taxon>Ecdysozoa</taxon>
        <taxon>Arthropoda</taxon>
        <taxon>Hexapoda</taxon>
        <taxon>Insecta</taxon>
        <taxon>Pterygota</taxon>
        <taxon>Neoptera</taxon>
        <taxon>Paraneoptera</taxon>
        <taxon>Hemiptera</taxon>
        <taxon>Sternorrhyncha</taxon>
        <taxon>Aphidomorpha</taxon>
        <taxon>Aphidoidea</taxon>
        <taxon>Aphididae</taxon>
        <taxon>Macrosiphini</taxon>
        <taxon>Macrosiphum</taxon>
    </lineage>
</organism>